<gene>
    <name evidence="2" type="ORF">Tci_848209</name>
</gene>
<accession>A0A699QZJ9</accession>
<organism evidence="2">
    <name type="scientific">Tanacetum cinerariifolium</name>
    <name type="common">Dalmatian daisy</name>
    <name type="synonym">Chrysanthemum cinerariifolium</name>
    <dbReference type="NCBI Taxonomy" id="118510"/>
    <lineage>
        <taxon>Eukaryota</taxon>
        <taxon>Viridiplantae</taxon>
        <taxon>Streptophyta</taxon>
        <taxon>Embryophyta</taxon>
        <taxon>Tracheophyta</taxon>
        <taxon>Spermatophyta</taxon>
        <taxon>Magnoliopsida</taxon>
        <taxon>eudicotyledons</taxon>
        <taxon>Gunneridae</taxon>
        <taxon>Pentapetalae</taxon>
        <taxon>asterids</taxon>
        <taxon>campanulids</taxon>
        <taxon>Asterales</taxon>
        <taxon>Asteraceae</taxon>
        <taxon>Asteroideae</taxon>
        <taxon>Anthemideae</taxon>
        <taxon>Anthemidinae</taxon>
        <taxon>Tanacetum</taxon>
    </lineage>
</organism>
<feature type="non-terminal residue" evidence="2">
    <location>
        <position position="1"/>
    </location>
</feature>
<name>A0A699QZJ9_TANCI</name>
<dbReference type="EMBL" id="BKCJ011055318">
    <property type="protein sequence ID" value="GFC76239.1"/>
    <property type="molecule type" value="Genomic_DNA"/>
</dbReference>
<evidence type="ECO:0000256" key="1">
    <source>
        <dbReference type="SAM" id="MobiDB-lite"/>
    </source>
</evidence>
<reference evidence="2" key="1">
    <citation type="journal article" date="2019" name="Sci. Rep.">
        <title>Draft genome of Tanacetum cinerariifolium, the natural source of mosquito coil.</title>
        <authorList>
            <person name="Yamashiro T."/>
            <person name="Shiraishi A."/>
            <person name="Satake H."/>
            <person name="Nakayama K."/>
        </authorList>
    </citation>
    <scope>NUCLEOTIDE SEQUENCE</scope>
</reference>
<feature type="compositionally biased region" description="Low complexity" evidence="1">
    <location>
        <begin position="36"/>
        <end position="57"/>
    </location>
</feature>
<proteinExistence type="predicted"/>
<comment type="caution">
    <text evidence="2">The sequence shown here is derived from an EMBL/GenBank/DDBJ whole genome shotgun (WGS) entry which is preliminary data.</text>
</comment>
<protein>
    <submittedName>
        <fullName evidence="2">Uncharacterized protein</fullName>
    </submittedName>
</protein>
<evidence type="ECO:0000313" key="2">
    <source>
        <dbReference type="EMBL" id="GFC76239.1"/>
    </source>
</evidence>
<dbReference type="AlphaFoldDB" id="A0A699QZJ9"/>
<feature type="region of interest" description="Disordered" evidence="1">
    <location>
        <begin position="18"/>
        <end position="91"/>
    </location>
</feature>
<sequence length="91" mass="9313">KCPKKVRDLAIIVDNLAKNNDGFTEANEKQPKKNPAANGAASTSHASGATSTSASNAFDVMNSEETDGSGDLNPIKDVGTNPVIGDGSKNP</sequence>